<evidence type="ECO:0000313" key="4">
    <source>
        <dbReference type="Proteomes" id="UP000035955"/>
    </source>
</evidence>
<comment type="caution">
    <text evidence="3">The sequence shown here is derived from an EMBL/GenBank/DDBJ whole genome shotgun (WGS) entry which is preliminary data.</text>
</comment>
<feature type="signal peptide" evidence="2">
    <location>
        <begin position="1"/>
        <end position="27"/>
    </location>
</feature>
<proteinExistence type="predicted"/>
<gene>
    <name evidence="3" type="ORF">VQ02_30715</name>
</gene>
<dbReference type="EMBL" id="LABY01000274">
    <property type="protein sequence ID" value="KMO28934.1"/>
    <property type="molecule type" value="Genomic_DNA"/>
</dbReference>
<keyword evidence="4" id="KW-1185">Reference proteome</keyword>
<reference evidence="3 4" key="1">
    <citation type="submission" date="2015-03" db="EMBL/GenBank/DDBJ databases">
        <title>Genome sequencing of Methylobacterium variabile DSM 16961.</title>
        <authorList>
            <person name="Chaudhry V."/>
            <person name="Patil P.B."/>
        </authorList>
    </citation>
    <scope>NUCLEOTIDE SEQUENCE [LARGE SCALE GENOMIC DNA]</scope>
    <source>
        <strain evidence="3 4">DSM 16961</strain>
    </source>
</reference>
<dbReference type="AlphaFoldDB" id="A0A0J6S5I4"/>
<dbReference type="PATRIC" id="fig|298794.3.peg.4340"/>
<feature type="chain" id="PRO_5005281398" evidence="2">
    <location>
        <begin position="28"/>
        <end position="96"/>
    </location>
</feature>
<evidence type="ECO:0000256" key="1">
    <source>
        <dbReference type="SAM" id="MobiDB-lite"/>
    </source>
</evidence>
<sequence>MRKPILAAVVMAATALPALAVSGAAWADGGGDGRMPAGGAHMSSYVNHPYHDPRSGHWQKRGTGQLLGAPMMADPGTRLLPRGSGVPAWAVQPGRR</sequence>
<evidence type="ECO:0000313" key="3">
    <source>
        <dbReference type="EMBL" id="KMO28934.1"/>
    </source>
</evidence>
<keyword evidence="2" id="KW-0732">Signal</keyword>
<feature type="region of interest" description="Disordered" evidence="1">
    <location>
        <begin position="71"/>
        <end position="96"/>
    </location>
</feature>
<protein>
    <submittedName>
        <fullName evidence="3">Uncharacterized protein</fullName>
    </submittedName>
</protein>
<dbReference type="Proteomes" id="UP000035955">
    <property type="component" value="Unassembled WGS sequence"/>
</dbReference>
<evidence type="ECO:0000256" key="2">
    <source>
        <dbReference type="SAM" id="SignalP"/>
    </source>
</evidence>
<dbReference type="RefSeq" id="WP_048448042.1">
    <property type="nucleotide sequence ID" value="NZ_LABY01000274.1"/>
</dbReference>
<accession>A0A0J6S5I4</accession>
<organism evidence="3 4">
    <name type="scientific">Methylobacterium variabile</name>
    <dbReference type="NCBI Taxonomy" id="298794"/>
    <lineage>
        <taxon>Bacteria</taxon>
        <taxon>Pseudomonadati</taxon>
        <taxon>Pseudomonadota</taxon>
        <taxon>Alphaproteobacteria</taxon>
        <taxon>Hyphomicrobiales</taxon>
        <taxon>Methylobacteriaceae</taxon>
        <taxon>Methylobacterium</taxon>
    </lineage>
</organism>
<dbReference type="OrthoDB" id="8005025at2"/>
<name>A0A0J6S5I4_9HYPH</name>